<dbReference type="InterPro" id="IPR023214">
    <property type="entry name" value="HAD_sf"/>
</dbReference>
<proteinExistence type="predicted"/>
<evidence type="ECO:0008006" key="3">
    <source>
        <dbReference type="Google" id="ProtNLM"/>
    </source>
</evidence>
<gene>
    <name evidence="1" type="ORF">CEP50_03125</name>
</gene>
<protein>
    <recommendedName>
        <fullName evidence="3">HAD family hydrolase</fullName>
    </recommendedName>
</protein>
<accession>A0A2T0H0E1</accession>
<keyword evidence="2" id="KW-1185">Reference proteome</keyword>
<dbReference type="AlphaFoldDB" id="A0A2T0H0E1"/>
<reference evidence="1 2" key="1">
    <citation type="submission" date="2018-03" db="EMBL/GenBank/DDBJ databases">
        <title>Actinopolyspora mortivallis from Sahara, screening for active biomolecules.</title>
        <authorList>
            <person name="Selama O."/>
            <person name="Wellington E.M.H."/>
            <person name="Hacene H."/>
        </authorList>
    </citation>
    <scope>NUCLEOTIDE SEQUENCE [LARGE SCALE GENOMIC DNA]</scope>
    <source>
        <strain evidence="1 2">M5A</strain>
    </source>
</reference>
<evidence type="ECO:0000313" key="1">
    <source>
        <dbReference type="EMBL" id="PRW64824.1"/>
    </source>
</evidence>
<dbReference type="InParanoid" id="A0A2T0H0E1"/>
<sequence>MLAESDRAVVLGWDGVLVCRGGEGVRPVAGVTEALRGARRAGIPVIVLTELPVGEVAAEARRLDIVDGLAVVIADAVDQTAELRRLAREYPRLARVGGTEEEIRCARCAGVLAFGFSGAGGSGPRLRAAGAEAVFSRMDRALALRVTASRLFATS</sequence>
<dbReference type="SUPFAM" id="SSF56784">
    <property type="entry name" value="HAD-like"/>
    <property type="match status" value="1"/>
</dbReference>
<evidence type="ECO:0000313" key="2">
    <source>
        <dbReference type="Proteomes" id="UP000239352"/>
    </source>
</evidence>
<organism evidence="1 2">
    <name type="scientific">Actinopolyspora mortivallis</name>
    <dbReference type="NCBI Taxonomy" id="33906"/>
    <lineage>
        <taxon>Bacteria</taxon>
        <taxon>Bacillati</taxon>
        <taxon>Actinomycetota</taxon>
        <taxon>Actinomycetes</taxon>
        <taxon>Actinopolysporales</taxon>
        <taxon>Actinopolysporaceae</taxon>
        <taxon>Actinopolyspora</taxon>
    </lineage>
</organism>
<name>A0A2T0H0E1_ACTMO</name>
<dbReference type="EMBL" id="PVSR01000002">
    <property type="protein sequence ID" value="PRW64824.1"/>
    <property type="molecule type" value="Genomic_DNA"/>
</dbReference>
<dbReference type="Proteomes" id="UP000239352">
    <property type="component" value="Unassembled WGS sequence"/>
</dbReference>
<comment type="caution">
    <text evidence="1">The sequence shown here is derived from an EMBL/GenBank/DDBJ whole genome shotgun (WGS) entry which is preliminary data.</text>
</comment>
<dbReference type="InterPro" id="IPR036412">
    <property type="entry name" value="HAD-like_sf"/>
</dbReference>
<dbReference type="RefSeq" id="WP_106112394.1">
    <property type="nucleotide sequence ID" value="NZ_PVSR01000002.1"/>
</dbReference>
<dbReference type="Gene3D" id="3.40.50.1000">
    <property type="entry name" value="HAD superfamily/HAD-like"/>
    <property type="match status" value="1"/>
</dbReference>